<evidence type="ECO:0000259" key="1">
    <source>
        <dbReference type="Pfam" id="PF14051"/>
    </source>
</evidence>
<dbReference type="EMBL" id="JARBHB010000009">
    <property type="protein sequence ID" value="KAJ8876135.1"/>
    <property type="molecule type" value="Genomic_DNA"/>
</dbReference>
<name>A0ABQ9GVR8_9NEOP</name>
<evidence type="ECO:0000313" key="3">
    <source>
        <dbReference type="Proteomes" id="UP001159363"/>
    </source>
</evidence>
<reference evidence="2 3" key="1">
    <citation type="submission" date="2023-02" db="EMBL/GenBank/DDBJ databases">
        <title>LHISI_Scaffold_Assembly.</title>
        <authorList>
            <person name="Stuart O.P."/>
            <person name="Cleave R."/>
            <person name="Magrath M.J.L."/>
            <person name="Mikheyev A.S."/>
        </authorList>
    </citation>
    <scope>NUCLEOTIDE SEQUENCE [LARGE SCALE GENOMIC DNA]</scope>
    <source>
        <strain evidence="2">Daus_M_001</strain>
        <tissue evidence="2">Leg muscle</tissue>
    </source>
</reference>
<dbReference type="InterPro" id="IPR025750">
    <property type="entry name" value="DPF1-3_N"/>
</dbReference>
<accession>A0ABQ9GVR8</accession>
<dbReference type="Pfam" id="PF14051">
    <property type="entry name" value="DPF1-3_N"/>
    <property type="match status" value="1"/>
</dbReference>
<keyword evidence="3" id="KW-1185">Reference proteome</keyword>
<protein>
    <recommendedName>
        <fullName evidence="1">DPF1-3 N-terminal domain-containing protein</fullName>
    </recommendedName>
</protein>
<organism evidence="2 3">
    <name type="scientific">Dryococelus australis</name>
    <dbReference type="NCBI Taxonomy" id="614101"/>
    <lineage>
        <taxon>Eukaryota</taxon>
        <taxon>Metazoa</taxon>
        <taxon>Ecdysozoa</taxon>
        <taxon>Arthropoda</taxon>
        <taxon>Hexapoda</taxon>
        <taxon>Insecta</taxon>
        <taxon>Pterygota</taxon>
        <taxon>Neoptera</taxon>
        <taxon>Polyneoptera</taxon>
        <taxon>Phasmatodea</taxon>
        <taxon>Verophasmatodea</taxon>
        <taxon>Anareolatae</taxon>
        <taxon>Phasmatidae</taxon>
        <taxon>Eurycanthinae</taxon>
        <taxon>Dryococelus</taxon>
    </lineage>
</organism>
<dbReference type="Proteomes" id="UP001159363">
    <property type="component" value="Chromosome 8"/>
</dbReference>
<sequence>MTPRERIPGVSEGQIYTYPSKCWRKKRRQYLSNFLQPHHKEVEVEVDTHVASVVEVPIAAVSEDSKESITVKEETVKVMKALLLFVYII</sequence>
<feature type="domain" description="DPF1-3 N-terminal" evidence="1">
    <location>
        <begin position="1"/>
        <end position="28"/>
    </location>
</feature>
<proteinExistence type="predicted"/>
<gene>
    <name evidence="2" type="ORF">PR048_024044</name>
</gene>
<comment type="caution">
    <text evidence="2">The sequence shown here is derived from an EMBL/GenBank/DDBJ whole genome shotgun (WGS) entry which is preliminary data.</text>
</comment>
<evidence type="ECO:0000313" key="2">
    <source>
        <dbReference type="EMBL" id="KAJ8876135.1"/>
    </source>
</evidence>